<reference evidence="1 2" key="1">
    <citation type="submission" date="2021-06" db="EMBL/GenBank/DDBJ databases">
        <authorList>
            <person name="Kallberg Y."/>
            <person name="Tangrot J."/>
            <person name="Rosling A."/>
        </authorList>
    </citation>
    <scope>NUCLEOTIDE SEQUENCE [LARGE SCALE GENOMIC DNA]</scope>
    <source>
        <strain evidence="1 2">120-4 pot B 10/14</strain>
    </source>
</reference>
<accession>A0ABN7V2H3</accession>
<protein>
    <submittedName>
        <fullName evidence="1">7603_t:CDS:1</fullName>
    </submittedName>
</protein>
<comment type="caution">
    <text evidence="1">The sequence shown here is derived from an EMBL/GenBank/DDBJ whole genome shotgun (WGS) entry which is preliminary data.</text>
</comment>
<keyword evidence="2" id="KW-1185">Reference proteome</keyword>
<evidence type="ECO:0000313" key="2">
    <source>
        <dbReference type="Proteomes" id="UP000789901"/>
    </source>
</evidence>
<evidence type="ECO:0000313" key="1">
    <source>
        <dbReference type="EMBL" id="CAG8715361.1"/>
    </source>
</evidence>
<gene>
    <name evidence="1" type="ORF">GMARGA_LOCUS13069</name>
</gene>
<proteinExistence type="predicted"/>
<organism evidence="1 2">
    <name type="scientific">Gigaspora margarita</name>
    <dbReference type="NCBI Taxonomy" id="4874"/>
    <lineage>
        <taxon>Eukaryota</taxon>
        <taxon>Fungi</taxon>
        <taxon>Fungi incertae sedis</taxon>
        <taxon>Mucoromycota</taxon>
        <taxon>Glomeromycotina</taxon>
        <taxon>Glomeromycetes</taxon>
        <taxon>Diversisporales</taxon>
        <taxon>Gigasporaceae</taxon>
        <taxon>Gigaspora</taxon>
    </lineage>
</organism>
<dbReference type="Proteomes" id="UP000789901">
    <property type="component" value="Unassembled WGS sequence"/>
</dbReference>
<feature type="non-terminal residue" evidence="1">
    <location>
        <position position="1"/>
    </location>
</feature>
<dbReference type="EMBL" id="CAJVQB010008191">
    <property type="protein sequence ID" value="CAG8715361.1"/>
    <property type="molecule type" value="Genomic_DNA"/>
</dbReference>
<sequence length="325" mass="38922">CDYQIREKICNVCNESCIKKRTLACWTNKKGDELFQEMVGPWQFGEYQMMPAYKNDQEELDKINKIQIDDLNQKKRIRDEEITYEQVLLNPKELMPTDYFNSSFGKSTSLKKLACALSIGKEICKKSIDREYFDEYSNQEVITKKELTYDTWKLEDLLNLAKKDDYLFDNIFTFNKSYNREKRIGLHRRFSKSSAYTHGYMIRFTGQYLNGRVFFSIVSLKNQKYYQPEDLNNFINSKFDIKFNKEANIVEAQKYMYDDNIENLYKKDNIVYMKHEVNINYVLGGVICDINYKDNSFWVYNLYWNKDLLDNILMPKNLKTINQKL</sequence>
<name>A0ABN7V2H3_GIGMA</name>